<dbReference type="RefSeq" id="WP_013916627.1">
    <property type="nucleotide sequence ID" value="NC_015690.1"/>
</dbReference>
<dbReference type="PANTHER" id="PTHR18901:SF38">
    <property type="entry name" value="PSEUDOURIDINE-5'-PHOSPHATASE"/>
    <property type="match status" value="1"/>
</dbReference>
<dbReference type="Proteomes" id="UP000006620">
    <property type="component" value="Chromosome"/>
</dbReference>
<dbReference type="Gene3D" id="3.40.50.1000">
    <property type="entry name" value="HAD superfamily/HAD-like"/>
    <property type="match status" value="1"/>
</dbReference>
<evidence type="ECO:0000313" key="5">
    <source>
        <dbReference type="Proteomes" id="UP000006620"/>
    </source>
</evidence>
<reference evidence="5" key="1">
    <citation type="submission" date="2011-06" db="EMBL/GenBank/DDBJ databases">
        <title>Complete genome sequence of Paenibacillus mucilaginosus KNP414.</title>
        <authorList>
            <person name="Wang J."/>
            <person name="Hu S."/>
            <person name="Hu X."/>
            <person name="Zhang B."/>
            <person name="Dong D."/>
            <person name="Zhang S."/>
            <person name="Zhao K."/>
            <person name="Wu D."/>
        </authorList>
    </citation>
    <scope>NUCLEOTIDE SEQUENCE [LARGE SCALE GENOMIC DNA]</scope>
    <source>
        <strain evidence="5">KNP414</strain>
    </source>
</reference>
<dbReference type="SFLD" id="SFLDG01129">
    <property type="entry name" value="C1.5:_HAD__Beta-PGM__Phosphata"/>
    <property type="match status" value="1"/>
</dbReference>
<dbReference type="InterPro" id="IPR006439">
    <property type="entry name" value="HAD-SF_hydro_IA"/>
</dbReference>
<gene>
    <name evidence="4" type="ordered locus">KNP414_02908</name>
</gene>
<proteinExistence type="inferred from homology"/>
<dbReference type="InterPro" id="IPR023198">
    <property type="entry name" value="PGP-like_dom2"/>
</dbReference>
<keyword evidence="3" id="KW-0378">Hydrolase</keyword>
<evidence type="ECO:0000256" key="1">
    <source>
        <dbReference type="ARBA" id="ARBA00006171"/>
    </source>
</evidence>
<dbReference type="NCBIfam" id="TIGR01509">
    <property type="entry name" value="HAD-SF-IA-v3"/>
    <property type="match status" value="1"/>
</dbReference>
<dbReference type="SFLD" id="SFLDS00003">
    <property type="entry name" value="Haloacid_Dehalogenase"/>
    <property type="match status" value="1"/>
</dbReference>
<reference evidence="4 5" key="2">
    <citation type="journal article" date="2013" name="Genome Announc.">
        <title>Genome Sequence of Growth-Improving Paenibacillus mucilaginosus Strain KNP414.</title>
        <authorList>
            <person name="Lu J.J."/>
            <person name="Wang J.F."/>
            <person name="Hu X.F."/>
        </authorList>
    </citation>
    <scope>NUCLEOTIDE SEQUENCE [LARGE SCALE GENOMIC DNA]</scope>
    <source>
        <strain evidence="4 5">KNP414</strain>
    </source>
</reference>
<accession>F8FD49</accession>
<dbReference type="PATRIC" id="fig|1036673.3.peg.2661"/>
<dbReference type="PRINTS" id="PR00413">
    <property type="entry name" value="HADHALOGNASE"/>
</dbReference>
<dbReference type="Pfam" id="PF13419">
    <property type="entry name" value="HAD_2"/>
    <property type="match status" value="1"/>
</dbReference>
<sequence length="230" mass="25205">MIQGVIFDFDGLILDTETPEFESFQALFRRYGCELTLDVWGACIGTGPEAFDPYVHLEELYASPYDKEEARAWRRRYYDERLASAVLRPGVLEYLQSAHEHGLRVGLASSSHRPWVTGHLAAHGILDAFEVIRTAEDVAQVKPDPALYLLALEGLGLPPEAAVAFEDSPNGALAAKRAGMFCVTVPNETTGSLVFGEHDLRIGSMADMPLMEVIARLEAQAGQGGRTRIG</sequence>
<dbReference type="SUPFAM" id="SSF56784">
    <property type="entry name" value="HAD-like"/>
    <property type="match status" value="1"/>
</dbReference>
<name>F8FD49_PAEMK</name>
<dbReference type="InterPro" id="IPR041492">
    <property type="entry name" value="HAD_2"/>
</dbReference>
<dbReference type="Gene3D" id="1.10.150.240">
    <property type="entry name" value="Putative phosphatase, domain 2"/>
    <property type="match status" value="1"/>
</dbReference>
<dbReference type="GO" id="GO:0016787">
    <property type="term" value="F:hydrolase activity"/>
    <property type="evidence" value="ECO:0007669"/>
    <property type="project" value="UniProtKB-KW"/>
</dbReference>
<dbReference type="PANTHER" id="PTHR18901">
    <property type="entry name" value="2-DEOXYGLUCOSE-6-PHOSPHATE PHOSPHATASE 2"/>
    <property type="match status" value="1"/>
</dbReference>
<dbReference type="CDD" id="cd16423">
    <property type="entry name" value="HAD_BPGM-like"/>
    <property type="match status" value="1"/>
</dbReference>
<organism evidence="4 5">
    <name type="scientific">Paenibacillus mucilaginosus (strain KNP414)</name>
    <dbReference type="NCBI Taxonomy" id="1036673"/>
    <lineage>
        <taxon>Bacteria</taxon>
        <taxon>Bacillati</taxon>
        <taxon>Bacillota</taxon>
        <taxon>Bacilli</taxon>
        <taxon>Bacillales</taxon>
        <taxon>Paenibacillaceae</taxon>
        <taxon>Paenibacillus</taxon>
    </lineage>
</organism>
<evidence type="ECO:0000313" key="4">
    <source>
        <dbReference type="EMBL" id="AEI41466.1"/>
    </source>
</evidence>
<dbReference type="EMBL" id="CP002869">
    <property type="protein sequence ID" value="AEI41466.1"/>
    <property type="molecule type" value="Genomic_DNA"/>
</dbReference>
<dbReference type="AlphaFoldDB" id="F8FD49"/>
<dbReference type="KEGG" id="pms:KNP414_02908"/>
<evidence type="ECO:0000256" key="2">
    <source>
        <dbReference type="ARBA" id="ARBA00022723"/>
    </source>
</evidence>
<dbReference type="GO" id="GO:0046872">
    <property type="term" value="F:metal ion binding"/>
    <property type="evidence" value="ECO:0007669"/>
    <property type="project" value="UniProtKB-KW"/>
</dbReference>
<dbReference type="HOGENOM" id="CLU_045011_13_3_9"/>
<dbReference type="FunFam" id="3.40.50.1000:FF:000036">
    <property type="entry name" value="HAD family hydrolase"/>
    <property type="match status" value="1"/>
</dbReference>
<keyword evidence="2" id="KW-0479">Metal-binding</keyword>
<dbReference type="InterPro" id="IPR036412">
    <property type="entry name" value="HAD-like_sf"/>
</dbReference>
<protein>
    <submittedName>
        <fullName evidence="4">YhcW</fullName>
    </submittedName>
</protein>
<evidence type="ECO:0000256" key="3">
    <source>
        <dbReference type="ARBA" id="ARBA00022801"/>
    </source>
</evidence>
<dbReference type="InterPro" id="IPR023214">
    <property type="entry name" value="HAD_sf"/>
</dbReference>
<comment type="similarity">
    <text evidence="1">Belongs to the HAD-like hydrolase superfamily. CbbY/CbbZ/Gph/YieH family.</text>
</comment>